<evidence type="ECO:0000256" key="1">
    <source>
        <dbReference type="ARBA" id="ARBA00022473"/>
    </source>
</evidence>
<dbReference type="PeptideAtlas" id="O45602"/>
<feature type="disulfide bond" evidence="6">
    <location>
        <begin position="121"/>
        <end position="130"/>
    </location>
</feature>
<dbReference type="GO" id="GO:0007219">
    <property type="term" value="P:Notch signaling pathway"/>
    <property type="evidence" value="ECO:0007669"/>
    <property type="project" value="InterPro"/>
</dbReference>
<keyword evidence="12" id="KW-1185">Reference proteome</keyword>
<evidence type="ECO:0000313" key="11">
    <source>
        <dbReference type="EMBL" id="CAB07218.2"/>
    </source>
</evidence>
<feature type="chain" id="PRO_5004158487" description="Delta-like protein" evidence="8">
    <location>
        <begin position="21"/>
        <end position="303"/>
    </location>
</feature>
<feature type="disulfide bond" evidence="6">
    <location>
        <begin position="134"/>
        <end position="146"/>
    </location>
</feature>
<dbReference type="Gene3D" id="2.10.25.10">
    <property type="entry name" value="Laminin"/>
    <property type="match status" value="1"/>
</dbReference>
<dbReference type="SMART" id="SM00051">
    <property type="entry name" value="DSL"/>
    <property type="match status" value="1"/>
</dbReference>
<keyword evidence="4 5" id="KW-1015">Disulfide bond</keyword>
<evidence type="ECO:0000256" key="8">
    <source>
        <dbReference type="SAM" id="SignalP"/>
    </source>
</evidence>
<evidence type="ECO:0000313" key="13">
    <source>
        <dbReference type="WormBase" id="H02I12.4"/>
    </source>
</evidence>
<keyword evidence="14" id="KW-1267">Proteomics identification</keyword>
<dbReference type="GO" id="GO:0005112">
    <property type="term" value="F:Notch binding"/>
    <property type="evidence" value="ECO:0007669"/>
    <property type="project" value="InterPro"/>
</dbReference>
<feature type="signal peptide" evidence="8">
    <location>
        <begin position="1"/>
        <end position="20"/>
    </location>
</feature>
<dbReference type="Pfam" id="PF01414">
    <property type="entry name" value="DSL"/>
    <property type="match status" value="1"/>
</dbReference>
<evidence type="ECO:0000259" key="9">
    <source>
        <dbReference type="PROSITE" id="PS50026"/>
    </source>
</evidence>
<dbReference type="SUPFAM" id="SSF57196">
    <property type="entry name" value="EGF/Laminin"/>
    <property type="match status" value="1"/>
</dbReference>
<evidence type="ECO:0000256" key="3">
    <source>
        <dbReference type="ARBA" id="ARBA00022737"/>
    </source>
</evidence>
<dbReference type="GO" id="GO:0005886">
    <property type="term" value="C:plasma membrane"/>
    <property type="evidence" value="ECO:0000318"/>
    <property type="project" value="GO_Central"/>
</dbReference>
<dbReference type="InterPro" id="IPR001774">
    <property type="entry name" value="DSL"/>
</dbReference>
<feature type="domain" description="DSL" evidence="10">
    <location>
        <begin position="119"/>
        <end position="163"/>
    </location>
</feature>
<dbReference type="AlphaFoldDB" id="O45602"/>
<evidence type="ECO:0000256" key="5">
    <source>
        <dbReference type="PROSITE-ProRule" id="PRU00076"/>
    </source>
</evidence>
<gene>
    <name evidence="11 13" type="primary">dsl-6</name>
    <name evidence="11" type="ORF">CELE_H02I12.4</name>
    <name evidence="13" type="ORF">H02I12.4</name>
</gene>
<feature type="disulfide bond" evidence="6">
    <location>
        <begin position="154"/>
        <end position="163"/>
    </location>
</feature>
<dbReference type="PROSITE" id="PS50026">
    <property type="entry name" value="EGF_3"/>
    <property type="match status" value="1"/>
</dbReference>
<keyword evidence="3 7" id="KW-0677">Repeat</keyword>
<keyword evidence="7" id="KW-0472">Membrane</keyword>
<keyword evidence="2 5" id="KW-0245">EGF-like domain</keyword>
<evidence type="ECO:0000256" key="7">
    <source>
        <dbReference type="RuleBase" id="RU280815"/>
    </source>
</evidence>
<comment type="function">
    <text evidence="7">Putative Notch ligand involved in the mediation of Notch signaling.</text>
</comment>
<dbReference type="PROSITE" id="PS51051">
    <property type="entry name" value="DSL"/>
    <property type="match status" value="1"/>
</dbReference>
<dbReference type="UCSC" id="H02I12.4">
    <property type="organism name" value="c. elegans"/>
</dbReference>
<dbReference type="PIR" id="T23027">
    <property type="entry name" value="T23027"/>
</dbReference>
<dbReference type="PROSITE" id="PS01186">
    <property type="entry name" value="EGF_2"/>
    <property type="match status" value="1"/>
</dbReference>
<dbReference type="InParanoid" id="O45602"/>
<dbReference type="Gene3D" id="2.10.25.140">
    <property type="match status" value="1"/>
</dbReference>
<sequence>MKLIIKYTVLTLFYAQLINCSGYLEVHLRSPHEQPATVNISTDVQNEESNVFEVILKPNVVFNVTRIPVDFNKTYNLIIKSEANDGKSKMTMESNLTPRVGLISPIQVTRTFDGLRIIIECDENWFGEKCDVFCDNIEQRLHGKRCNYRGVPSCLNMFTGAGCMKMITPMDCSCKNNGKCVDSAETPICECTRGFKGDTCEEMHETIKAAINVQQEEIGCGGSIHNSIMENLVLNQMREVKQDTMFQLLRSLVGAIFGAISSVLPIDGTLGNAACNNSLVDSVSELDGSGVFPEEGSGITFLD</sequence>
<evidence type="ECO:0000256" key="2">
    <source>
        <dbReference type="ARBA" id="ARBA00022536"/>
    </source>
</evidence>
<dbReference type="HOGENOM" id="CLU_077229_0_0_1"/>
<keyword evidence="1 7" id="KW-0217">Developmental protein</keyword>
<dbReference type="InterPro" id="IPR000742">
    <property type="entry name" value="EGF"/>
</dbReference>
<accession>O45602</accession>
<dbReference type="Proteomes" id="UP000001940">
    <property type="component" value="Chromosome IV"/>
</dbReference>
<dbReference type="OrthoDB" id="6250255at2759"/>
<comment type="caution">
    <text evidence="5">Lacks conserved residue(s) required for the propagation of feature annotation.</text>
</comment>
<dbReference type="Pfam" id="PF00008">
    <property type="entry name" value="EGF"/>
    <property type="match status" value="1"/>
</dbReference>
<evidence type="ECO:0007829" key="14">
    <source>
        <dbReference type="PeptideAtlas" id="O45602"/>
    </source>
</evidence>
<dbReference type="FunFam" id="2.10.25.140:FF:000002">
    <property type="entry name" value="Delta-like protein"/>
    <property type="match status" value="1"/>
</dbReference>
<dbReference type="PANTHER" id="PTHR22669:SF10">
    <property type="entry name" value="DELTA-LIKE PROTEIN"/>
    <property type="match status" value="1"/>
</dbReference>
<reference evidence="11 12" key="1">
    <citation type="journal article" date="1998" name="Science">
        <title>Genome sequence of the nematode C. elegans: a platform for investigating biology.</title>
        <authorList>
            <consortium name="The C. elegans sequencing consortium"/>
            <person name="Sulson J.E."/>
            <person name="Waterston R."/>
        </authorList>
    </citation>
    <scope>NUCLEOTIDE SEQUENCE [LARGE SCALE GENOMIC DNA]</scope>
    <source>
        <strain evidence="11 12">Bristol N2</strain>
    </source>
</reference>
<dbReference type="STRING" id="6239.H02I12.4.1"/>
<dbReference type="GeneID" id="178063"/>
<dbReference type="PANTHER" id="PTHR22669">
    <property type="entry name" value="DELTA/SERRATE/LAG-2 DOMAIN PROTEIN"/>
    <property type="match status" value="1"/>
</dbReference>
<keyword evidence="7 8" id="KW-0732">Signal</keyword>
<name>O45602_CAEEL</name>
<dbReference type="GO" id="GO:0001708">
    <property type="term" value="P:cell fate specification"/>
    <property type="evidence" value="ECO:0000318"/>
    <property type="project" value="GO_Central"/>
</dbReference>
<dbReference type="PhylomeDB" id="O45602"/>
<feature type="disulfide bond" evidence="5">
    <location>
        <begin position="191"/>
        <end position="200"/>
    </location>
</feature>
<evidence type="ECO:0000256" key="4">
    <source>
        <dbReference type="ARBA" id="ARBA00023157"/>
    </source>
</evidence>
<proteinExistence type="evidence at protein level"/>
<dbReference type="RefSeq" id="NP_502148.2">
    <property type="nucleotide sequence ID" value="NM_069747.6"/>
</dbReference>
<dbReference type="EMBL" id="BX284604">
    <property type="protein sequence ID" value="CAB07218.2"/>
    <property type="molecule type" value="Genomic_DNA"/>
</dbReference>
<comment type="subcellular location">
    <subcellularLocation>
        <location evidence="7">Membrane</location>
        <topology evidence="7">Single-pass type I membrane protein</topology>
    </subcellularLocation>
</comment>
<dbReference type="Bgee" id="WBGene00001108">
    <property type="expression patterns" value="Expressed in embryo and 3 other cell types or tissues"/>
</dbReference>
<dbReference type="CTD" id="178063"/>
<keyword evidence="7" id="KW-1133">Transmembrane helix</keyword>
<evidence type="ECO:0000259" key="10">
    <source>
        <dbReference type="PROSITE" id="PS51051"/>
    </source>
</evidence>
<protein>
    <recommendedName>
        <fullName evidence="7">Delta-like protein</fullName>
    </recommendedName>
</protein>
<dbReference type="CDD" id="cd00054">
    <property type="entry name" value="EGF_CA"/>
    <property type="match status" value="1"/>
</dbReference>
<dbReference type="PROSITE" id="PS00022">
    <property type="entry name" value="EGF_1"/>
    <property type="match status" value="1"/>
</dbReference>
<feature type="domain" description="EGF-like" evidence="9">
    <location>
        <begin position="168"/>
        <end position="201"/>
    </location>
</feature>
<dbReference type="WormBase" id="H02I12.4">
    <property type="protein sequence ID" value="CE36597"/>
    <property type="gene ID" value="WBGene00001108"/>
    <property type="gene designation" value="dsl-6"/>
</dbReference>
<dbReference type="KEGG" id="cel:CELE_H02I12.4"/>
<dbReference type="InterPro" id="IPR039178">
    <property type="entry name" value="Lag2"/>
</dbReference>
<organism evidence="11 12">
    <name type="scientific">Caenorhabditis elegans</name>
    <dbReference type="NCBI Taxonomy" id="6239"/>
    <lineage>
        <taxon>Eukaryota</taxon>
        <taxon>Metazoa</taxon>
        <taxon>Ecdysozoa</taxon>
        <taxon>Nematoda</taxon>
        <taxon>Chromadorea</taxon>
        <taxon>Rhabditida</taxon>
        <taxon>Rhabditina</taxon>
        <taxon>Rhabditomorpha</taxon>
        <taxon>Rhabditoidea</taxon>
        <taxon>Rhabditidae</taxon>
        <taxon>Peloderinae</taxon>
        <taxon>Caenorhabditis</taxon>
    </lineage>
</organism>
<evidence type="ECO:0000313" key="12">
    <source>
        <dbReference type="Proteomes" id="UP000001940"/>
    </source>
</evidence>
<evidence type="ECO:0000256" key="6">
    <source>
        <dbReference type="PROSITE-ProRule" id="PRU00377"/>
    </source>
</evidence>
<dbReference type="AGR" id="WB:WBGene00001108"/>
<dbReference type="PaxDb" id="6239-H02I12.4"/>
<keyword evidence="7" id="KW-0812">Transmembrane</keyword>
<dbReference type="eggNOG" id="KOG1218">
    <property type="taxonomic scope" value="Eukaryota"/>
</dbReference>